<keyword evidence="2" id="KW-0812">Transmembrane</keyword>
<sequence>MNAVKAGAKNVTGWVFLLPGQEKTINVFFPNGLQPSVTVKHEVEEGKIPRGEYVPFEVAVPGGLQLTAGQELIVTPSKDPSKPGVKVVSTKVVVESADAVEGEGQGPESPEGSDQSGAGSEGSETPEGPDSGDSVDEFPVDVIEKVNDIKEGDKKVTGKLRLFPGQKEEIEAYFPGGRHQSTEVELPKDPAKKGQELVPFEIDVPESVQLKAGEKVKVSPVPTVTDPETGKSNSVEVVVKAADKGSESRPEQTPDNGKGQTPGSDGSEEPGKPQGPGNDGSEKPGKPSVPGNGGSEKPGKPSVPGNGSGGSSSNFGAAFGVIAGVVAFVAGVVKFFNQFSGIARFLQPLRNFFSLFKF</sequence>
<feature type="compositionally biased region" description="Low complexity" evidence="1">
    <location>
        <begin position="300"/>
        <end position="309"/>
    </location>
</feature>
<dbReference type="EMBL" id="LR134408">
    <property type="protein sequence ID" value="VEH73252.1"/>
    <property type="molecule type" value="Genomic_DNA"/>
</dbReference>
<evidence type="ECO:0000313" key="4">
    <source>
        <dbReference type="Proteomes" id="UP000280707"/>
    </source>
</evidence>
<feature type="region of interest" description="Disordered" evidence="1">
    <location>
        <begin position="242"/>
        <end position="309"/>
    </location>
</feature>
<accession>A0ABY6TGV8</accession>
<name>A0ABY6TGV8_9CORY</name>
<keyword evidence="4" id="KW-1185">Reference proteome</keyword>
<evidence type="ECO:0000256" key="2">
    <source>
        <dbReference type="SAM" id="Phobius"/>
    </source>
</evidence>
<keyword evidence="2" id="KW-0472">Membrane</keyword>
<dbReference type="RefSeq" id="WP_232018227.1">
    <property type="nucleotide sequence ID" value="NZ_LR134408.1"/>
</dbReference>
<protein>
    <submittedName>
        <fullName evidence="3">Secreted protein</fullName>
    </submittedName>
</protein>
<feature type="compositionally biased region" description="Polar residues" evidence="1">
    <location>
        <begin position="253"/>
        <end position="264"/>
    </location>
</feature>
<dbReference type="Proteomes" id="UP000280707">
    <property type="component" value="Chromosome"/>
</dbReference>
<feature type="region of interest" description="Disordered" evidence="1">
    <location>
        <begin position="97"/>
        <end position="137"/>
    </location>
</feature>
<proteinExistence type="predicted"/>
<feature type="compositionally biased region" description="Basic and acidic residues" evidence="1">
    <location>
        <begin position="242"/>
        <end position="252"/>
    </location>
</feature>
<keyword evidence="2" id="KW-1133">Transmembrane helix</keyword>
<evidence type="ECO:0000313" key="3">
    <source>
        <dbReference type="EMBL" id="VEH73252.1"/>
    </source>
</evidence>
<organism evidence="3 4">
    <name type="scientific">Corynebacterium segmentosum</name>
    <dbReference type="NCBI Taxonomy" id="43990"/>
    <lineage>
        <taxon>Bacteria</taxon>
        <taxon>Bacillati</taxon>
        <taxon>Actinomycetota</taxon>
        <taxon>Actinomycetes</taxon>
        <taxon>Mycobacteriales</taxon>
        <taxon>Corynebacteriaceae</taxon>
        <taxon>Corynebacterium</taxon>
    </lineage>
</organism>
<feature type="transmembrane region" description="Helical" evidence="2">
    <location>
        <begin position="315"/>
        <end position="336"/>
    </location>
</feature>
<evidence type="ECO:0000256" key="1">
    <source>
        <dbReference type="SAM" id="MobiDB-lite"/>
    </source>
</evidence>
<gene>
    <name evidence="3" type="ORF">NCTC934_01546</name>
</gene>
<reference evidence="3 4" key="1">
    <citation type="submission" date="2018-12" db="EMBL/GenBank/DDBJ databases">
        <authorList>
            <consortium name="Pathogen Informatics"/>
        </authorList>
    </citation>
    <scope>NUCLEOTIDE SEQUENCE [LARGE SCALE GENOMIC DNA]</scope>
    <source>
        <strain evidence="3 4">NCTC934</strain>
    </source>
</reference>